<feature type="binding site" evidence="1">
    <location>
        <position position="312"/>
    </location>
    <ligand>
        <name>Fe cation</name>
        <dbReference type="ChEBI" id="CHEBI:24875"/>
        <note>catalytic</note>
    </ligand>
</feature>
<protein>
    <submittedName>
        <fullName evidence="2">Uncharacterized protein</fullName>
    </submittedName>
</protein>
<dbReference type="Pfam" id="PF05995">
    <property type="entry name" value="CDO_I"/>
    <property type="match status" value="1"/>
</dbReference>
<comment type="caution">
    <text evidence="2">The sequence shown here is derived from an EMBL/GenBank/DDBJ whole genome shotgun (WGS) entry which is preliminary data.</text>
</comment>
<dbReference type="EMBL" id="CAJJDM010000102">
    <property type="protein sequence ID" value="CAD8095908.1"/>
    <property type="molecule type" value="Genomic_DNA"/>
</dbReference>
<dbReference type="AlphaFoldDB" id="A0A8S1NTD3"/>
<keyword evidence="3" id="KW-1185">Reference proteome</keyword>
<feature type="binding site" evidence="1">
    <location>
        <position position="314"/>
    </location>
    <ligand>
        <name>Fe cation</name>
        <dbReference type="ChEBI" id="CHEBI:24875"/>
        <note>catalytic</note>
    </ligand>
</feature>
<keyword evidence="1" id="KW-0408">Iron</keyword>
<accession>A0A8S1NTD3</accession>
<dbReference type="GO" id="GO:0016702">
    <property type="term" value="F:oxidoreductase activity, acting on single donors with incorporation of molecular oxygen, incorporation of two atoms of oxygen"/>
    <property type="evidence" value="ECO:0007669"/>
    <property type="project" value="InterPro"/>
</dbReference>
<organism evidence="2 3">
    <name type="scientific">Paramecium primaurelia</name>
    <dbReference type="NCBI Taxonomy" id="5886"/>
    <lineage>
        <taxon>Eukaryota</taxon>
        <taxon>Sar</taxon>
        <taxon>Alveolata</taxon>
        <taxon>Ciliophora</taxon>
        <taxon>Intramacronucleata</taxon>
        <taxon>Oligohymenophorea</taxon>
        <taxon>Peniculida</taxon>
        <taxon>Parameciidae</taxon>
        <taxon>Paramecium</taxon>
    </lineage>
</organism>
<dbReference type="InterPro" id="IPR010300">
    <property type="entry name" value="CDO_1"/>
</dbReference>
<keyword evidence="1" id="KW-0479">Metal-binding</keyword>
<name>A0A8S1NTD3_PARPR</name>
<feature type="binding site" evidence="1">
    <location>
        <position position="367"/>
    </location>
    <ligand>
        <name>Fe cation</name>
        <dbReference type="ChEBI" id="CHEBI:24875"/>
        <note>catalytic</note>
    </ligand>
</feature>
<evidence type="ECO:0000313" key="3">
    <source>
        <dbReference type="Proteomes" id="UP000688137"/>
    </source>
</evidence>
<dbReference type="GO" id="GO:0005506">
    <property type="term" value="F:iron ion binding"/>
    <property type="evidence" value="ECO:0007669"/>
    <property type="project" value="InterPro"/>
</dbReference>
<sequence length="436" mass="50685">MSTEDAVFQSQTLDKRIDLEFEQDEKVIIIEINPQKVQKEFFAQFQLLNRIIVRYLNYSLQTCLEIQYGRNQLLISSQDSRVLLEDQKIVMFKNKLDQIVDTQGIWIYLNKKTLNLNIGYGEARKETIVAHYIMESVQNSIKSIKQITIWQESIPLNFLPQIISSQKGELKPIRIHTKDHFIPTLSSVILQKCQNIFDLNQGKQAKNLASEIDDLYQQASQIELHQIEYFESGQQVQGVAKFNLGDLIHHSVTIEGCKLNQILKNKQETAQKNGLDPLMTYIRLGLGHFNKDSAGHQFVLEIWPFKHYSSIHDHAGQYGIVKVLQGIINVKIYAILSNAKHLMNPIKSLTCNQNDMTWLSPKLNQVHQLNNFYPQTAITLQCYKYSKKSQEKIKQFAYVANQQYKNFNPLSDFPDIELHTIFKELVEEYSNLYKKK</sequence>
<gene>
    <name evidence="2" type="ORF">PPRIM_AZ9-3.1.T0990212</name>
</gene>
<dbReference type="OMA" id="IWQESIP"/>
<evidence type="ECO:0000256" key="1">
    <source>
        <dbReference type="PIRSR" id="PIRSR610300-51"/>
    </source>
</evidence>
<proteinExistence type="predicted"/>
<evidence type="ECO:0000313" key="2">
    <source>
        <dbReference type="EMBL" id="CAD8095908.1"/>
    </source>
</evidence>
<dbReference type="Proteomes" id="UP000688137">
    <property type="component" value="Unassembled WGS sequence"/>
</dbReference>
<reference evidence="2" key="1">
    <citation type="submission" date="2021-01" db="EMBL/GenBank/DDBJ databases">
        <authorList>
            <consortium name="Genoscope - CEA"/>
            <person name="William W."/>
        </authorList>
    </citation>
    <scope>NUCLEOTIDE SEQUENCE</scope>
</reference>